<dbReference type="EMBL" id="ACNN01000020">
    <property type="protein sequence ID" value="EEN82816.1"/>
    <property type="molecule type" value="Genomic_DNA"/>
</dbReference>
<feature type="region of interest" description="Disordered" evidence="1">
    <location>
        <begin position="1"/>
        <end position="39"/>
    </location>
</feature>
<protein>
    <submittedName>
        <fullName evidence="2">Uncharacterized protein</fullName>
    </submittedName>
</protein>
<proteinExistence type="predicted"/>
<name>C3JAY0_POREA</name>
<sequence length="39" mass="4438">MPSESFFPSLQNKPPKRGIKLADTKIQKSKHSSRIKAKK</sequence>
<evidence type="ECO:0000313" key="3">
    <source>
        <dbReference type="Proteomes" id="UP000004295"/>
    </source>
</evidence>
<comment type="caution">
    <text evidence="2">The sequence shown here is derived from an EMBL/GenBank/DDBJ whole genome shotgun (WGS) entry which is preliminary data.</text>
</comment>
<gene>
    <name evidence="2" type="ORF">POREN0001_0372</name>
</gene>
<keyword evidence="3" id="KW-1185">Reference proteome</keyword>
<dbReference type="Proteomes" id="UP000004295">
    <property type="component" value="Unassembled WGS sequence"/>
</dbReference>
<feature type="compositionally biased region" description="Basic residues" evidence="1">
    <location>
        <begin position="27"/>
        <end position="39"/>
    </location>
</feature>
<reference evidence="2 3" key="1">
    <citation type="submission" date="2009-04" db="EMBL/GenBank/DDBJ databases">
        <authorList>
            <person name="Sebastian Y."/>
            <person name="Madupu R."/>
            <person name="Durkin A.S."/>
            <person name="Torralba M."/>
            <person name="Methe B."/>
            <person name="Sutton G.G."/>
            <person name="Strausberg R.L."/>
            <person name="Nelson K.E."/>
        </authorList>
    </citation>
    <scope>NUCLEOTIDE SEQUENCE [LARGE SCALE GENOMIC DNA]</scope>
    <source>
        <strain evidence="3">ATCC 35406 / BCRC 14492 / JCM 8526 / NCTC 13058 / HG 370</strain>
    </source>
</reference>
<organism evidence="2 3">
    <name type="scientific">Porphyromonas endodontalis (strain ATCC 35406 / DSM 24491 / JCM 8526 / CCUG 16442 / BCRC 14492 / NCTC 13058 / HG 370)</name>
    <name type="common">Bacteroides endodontalis</name>
    <dbReference type="NCBI Taxonomy" id="553175"/>
    <lineage>
        <taxon>Bacteria</taxon>
        <taxon>Pseudomonadati</taxon>
        <taxon>Bacteroidota</taxon>
        <taxon>Bacteroidia</taxon>
        <taxon>Bacteroidales</taxon>
        <taxon>Porphyromonadaceae</taxon>
        <taxon>Porphyromonas</taxon>
    </lineage>
</organism>
<feature type="compositionally biased region" description="Polar residues" evidence="1">
    <location>
        <begin position="1"/>
        <end position="12"/>
    </location>
</feature>
<evidence type="ECO:0000313" key="2">
    <source>
        <dbReference type="EMBL" id="EEN82816.1"/>
    </source>
</evidence>
<evidence type="ECO:0000256" key="1">
    <source>
        <dbReference type="SAM" id="MobiDB-lite"/>
    </source>
</evidence>
<accession>C3JAY0</accession>
<dbReference type="AlphaFoldDB" id="C3JAY0"/>
<dbReference type="STRING" id="553175.POREN0001_0372"/>